<gene>
    <name evidence="2" type="ORF">ADIARSV_4053</name>
</gene>
<protein>
    <submittedName>
        <fullName evidence="2">Uncharacterized protein</fullName>
    </submittedName>
</protein>
<name>R9GM57_9SPHI</name>
<keyword evidence="3" id="KW-1185">Reference proteome</keyword>
<evidence type="ECO:0000313" key="2">
    <source>
        <dbReference type="EMBL" id="EOR92771.1"/>
    </source>
</evidence>
<feature type="transmembrane region" description="Helical" evidence="1">
    <location>
        <begin position="20"/>
        <end position="46"/>
    </location>
</feature>
<sequence length="47" mass="5154">MATDIIINTYSYLSGWLGDIVSAMVPVGLLMQSVFGTFVFVTATLFY</sequence>
<organism evidence="2 3">
    <name type="scientific">Arcticibacter svalbardensis MN12-7</name>
    <dbReference type="NCBI Taxonomy" id="1150600"/>
    <lineage>
        <taxon>Bacteria</taxon>
        <taxon>Pseudomonadati</taxon>
        <taxon>Bacteroidota</taxon>
        <taxon>Sphingobacteriia</taxon>
        <taxon>Sphingobacteriales</taxon>
        <taxon>Sphingobacteriaceae</taxon>
        <taxon>Arcticibacter</taxon>
    </lineage>
</organism>
<comment type="caution">
    <text evidence="2">The sequence shown here is derived from an EMBL/GenBank/DDBJ whole genome shotgun (WGS) entry which is preliminary data.</text>
</comment>
<proteinExistence type="predicted"/>
<evidence type="ECO:0000313" key="3">
    <source>
        <dbReference type="Proteomes" id="UP000014174"/>
    </source>
</evidence>
<keyword evidence="1" id="KW-1133">Transmembrane helix</keyword>
<reference evidence="2 3" key="1">
    <citation type="journal article" date="2013" name="Genome Announc.">
        <title>Draft Genome Sequence of Arcticibacter svalbardensis Strain MN12-7T, a Member of the Family Sphingobacteriaceae Isolated from an Arctic Soil Sample.</title>
        <authorList>
            <person name="Shivaji S."/>
            <person name="Ara S."/>
            <person name="Prasad S."/>
            <person name="Manasa B.P."/>
            <person name="Begum Z."/>
            <person name="Singh A."/>
            <person name="Kumar Pinnaka A."/>
        </authorList>
    </citation>
    <scope>NUCLEOTIDE SEQUENCE [LARGE SCALE GENOMIC DNA]</scope>
    <source>
        <strain evidence="2 3">MN12-7</strain>
    </source>
</reference>
<dbReference type="EMBL" id="AQPN01000143">
    <property type="protein sequence ID" value="EOR92771.1"/>
    <property type="molecule type" value="Genomic_DNA"/>
</dbReference>
<evidence type="ECO:0000256" key="1">
    <source>
        <dbReference type="SAM" id="Phobius"/>
    </source>
</evidence>
<keyword evidence="1" id="KW-0812">Transmembrane</keyword>
<keyword evidence="1" id="KW-0472">Membrane</keyword>
<dbReference type="Proteomes" id="UP000014174">
    <property type="component" value="Unassembled WGS sequence"/>
</dbReference>
<dbReference type="AlphaFoldDB" id="R9GM57"/>
<accession>R9GM57</accession>